<evidence type="ECO:0000313" key="2">
    <source>
        <dbReference type="Proteomes" id="UP000557566"/>
    </source>
</evidence>
<dbReference type="EMBL" id="JAAVMX010000003">
    <property type="protein sequence ID" value="KAF4509946.1"/>
    <property type="molecule type" value="Genomic_DNA"/>
</dbReference>
<dbReference type="OrthoDB" id="5595695at2759"/>
<protein>
    <submittedName>
        <fullName evidence="1">Uncharacterized protein</fullName>
    </submittedName>
</protein>
<organism evidence="1 2">
    <name type="scientific">Ophiocordyceps sinensis</name>
    <dbReference type="NCBI Taxonomy" id="72228"/>
    <lineage>
        <taxon>Eukaryota</taxon>
        <taxon>Fungi</taxon>
        <taxon>Dikarya</taxon>
        <taxon>Ascomycota</taxon>
        <taxon>Pezizomycotina</taxon>
        <taxon>Sordariomycetes</taxon>
        <taxon>Hypocreomycetidae</taxon>
        <taxon>Hypocreales</taxon>
        <taxon>Ophiocordycipitaceae</taxon>
        <taxon>Ophiocordyceps</taxon>
    </lineage>
</organism>
<dbReference type="Gene3D" id="2.30.40.10">
    <property type="entry name" value="Urease, subunit C, domain 1"/>
    <property type="match status" value="1"/>
</dbReference>
<dbReference type="GO" id="GO:0016810">
    <property type="term" value="F:hydrolase activity, acting on carbon-nitrogen (but not peptide) bonds"/>
    <property type="evidence" value="ECO:0007669"/>
    <property type="project" value="InterPro"/>
</dbReference>
<proteinExistence type="predicted"/>
<sequence length="75" mass="8150">MTADMLLLKANPVDDISNMNSKNIAFVVMDGKVLDKKKLQKLRDIADVQNTLPFACGGDPKKASLQSRATCCDGH</sequence>
<reference evidence="1 2" key="1">
    <citation type="journal article" date="2020" name="Genome Biol. Evol.">
        <title>A new high-quality draft genome assembly of the Chinese cordyceps Ophiocordyceps sinensis.</title>
        <authorList>
            <person name="Shu R."/>
            <person name="Zhang J."/>
            <person name="Meng Q."/>
            <person name="Zhang H."/>
            <person name="Zhou G."/>
            <person name="Li M."/>
            <person name="Wu P."/>
            <person name="Zhao Y."/>
            <person name="Chen C."/>
            <person name="Qin Q."/>
        </authorList>
    </citation>
    <scope>NUCLEOTIDE SEQUENCE [LARGE SCALE GENOMIC DNA]</scope>
    <source>
        <strain evidence="1 2">IOZ07</strain>
    </source>
</reference>
<dbReference type="InterPro" id="IPR011059">
    <property type="entry name" value="Metal-dep_hydrolase_composite"/>
</dbReference>
<gene>
    <name evidence="1" type="ORF">G6O67_001879</name>
</gene>
<accession>A0A8H4V6Y4</accession>
<dbReference type="Proteomes" id="UP000557566">
    <property type="component" value="Unassembled WGS sequence"/>
</dbReference>
<comment type="caution">
    <text evidence="1">The sequence shown here is derived from an EMBL/GenBank/DDBJ whole genome shotgun (WGS) entry which is preliminary data.</text>
</comment>
<dbReference type="SUPFAM" id="SSF51338">
    <property type="entry name" value="Composite domain of metallo-dependent hydrolases"/>
    <property type="match status" value="1"/>
</dbReference>
<evidence type="ECO:0000313" key="1">
    <source>
        <dbReference type="EMBL" id="KAF4509946.1"/>
    </source>
</evidence>
<dbReference type="AlphaFoldDB" id="A0A8H4V6Y4"/>
<name>A0A8H4V6Y4_9HYPO</name>
<keyword evidence="2" id="KW-1185">Reference proteome</keyword>